<dbReference type="SMART" id="SM00382">
    <property type="entry name" value="AAA"/>
    <property type="match status" value="1"/>
</dbReference>
<sequence>MFTQSRLTSAAERGVVRAALACTTAASGSGALMIEVRGLTKRYGDVLAVDDLTFAVRPGEVTGFLGPNGSGKSTTLRMVLGLDAPTAGTATVGGRPYAAQPAPLTVVGALLDPGAVLPSRSAFHHLLALAAGNGLPRRRVDEVLADVGMEKAARRKAGTFSLGMRQRLGIAAALLGDPPAVVFDEPLNGLDPEGIVWIRQLMRSMAAEGRAVLMSSHLMSEMELTADHLIVIGRGKLIADMSMKAFIDMNSEREVLVRSPQAETLRGLLATAVDVRTENDGALVVTGLEAAEIGALAAAGGVELHELSPRQASLEQAFMDLTRDAVEYQAETKTETMTGASR</sequence>
<dbReference type="Proteomes" id="UP000597853">
    <property type="component" value="Unassembled WGS sequence"/>
</dbReference>
<proteinExistence type="inferred from homology"/>
<dbReference type="InterPro" id="IPR003439">
    <property type="entry name" value="ABC_transporter-like_ATP-bd"/>
</dbReference>
<keyword evidence="7" id="KW-1185">Reference proteome</keyword>
<name>A0ABQ2SK14_STREZ</name>
<accession>A0ABQ2SK14</accession>
<dbReference type="PROSITE" id="PS50893">
    <property type="entry name" value="ABC_TRANSPORTER_2"/>
    <property type="match status" value="1"/>
</dbReference>
<dbReference type="SUPFAM" id="SSF52540">
    <property type="entry name" value="P-loop containing nucleoside triphosphate hydrolases"/>
    <property type="match status" value="1"/>
</dbReference>
<feature type="domain" description="ABC transporter" evidence="5">
    <location>
        <begin position="34"/>
        <end position="259"/>
    </location>
</feature>
<dbReference type="EMBL" id="BMTX01000001">
    <property type="protein sequence ID" value="GGS29634.1"/>
    <property type="molecule type" value="Genomic_DNA"/>
</dbReference>
<organism evidence="6 7">
    <name type="scientific">Streptomyces pseudogriseolus</name>
    <name type="common">Streptomyces gancidicus</name>
    <name type="synonym">Streptomyces rubiginosus</name>
    <dbReference type="NCBI Taxonomy" id="36817"/>
    <lineage>
        <taxon>Bacteria</taxon>
        <taxon>Bacillati</taxon>
        <taxon>Actinomycetota</taxon>
        <taxon>Actinomycetes</taxon>
        <taxon>Kitasatosporales</taxon>
        <taxon>Streptomycetaceae</taxon>
        <taxon>Streptomyces</taxon>
        <taxon>Streptomyces pseudogriseolus group</taxon>
    </lineage>
</organism>
<keyword evidence="3" id="KW-0547">Nucleotide-binding</keyword>
<evidence type="ECO:0000256" key="3">
    <source>
        <dbReference type="ARBA" id="ARBA00022741"/>
    </source>
</evidence>
<dbReference type="PROSITE" id="PS00211">
    <property type="entry name" value="ABC_TRANSPORTER_1"/>
    <property type="match status" value="1"/>
</dbReference>
<evidence type="ECO:0000259" key="5">
    <source>
        <dbReference type="PROSITE" id="PS50893"/>
    </source>
</evidence>
<dbReference type="GO" id="GO:0005524">
    <property type="term" value="F:ATP binding"/>
    <property type="evidence" value="ECO:0007669"/>
    <property type="project" value="UniProtKB-KW"/>
</dbReference>
<protein>
    <submittedName>
        <fullName evidence="6">Multidrug ABC transporter ATP-binding protein</fullName>
    </submittedName>
</protein>
<evidence type="ECO:0000313" key="6">
    <source>
        <dbReference type="EMBL" id="GGS29634.1"/>
    </source>
</evidence>
<comment type="similarity">
    <text evidence="1">Belongs to the ABC transporter superfamily.</text>
</comment>
<evidence type="ECO:0000256" key="2">
    <source>
        <dbReference type="ARBA" id="ARBA00022448"/>
    </source>
</evidence>
<keyword evidence="2" id="KW-0813">Transport</keyword>
<dbReference type="InterPro" id="IPR017871">
    <property type="entry name" value="ABC_transporter-like_CS"/>
</dbReference>
<dbReference type="Pfam" id="PF00005">
    <property type="entry name" value="ABC_tran"/>
    <property type="match status" value="1"/>
</dbReference>
<comment type="caution">
    <text evidence="6">The sequence shown here is derived from an EMBL/GenBank/DDBJ whole genome shotgun (WGS) entry which is preliminary data.</text>
</comment>
<reference evidence="7" key="1">
    <citation type="journal article" date="2019" name="Int. J. Syst. Evol. Microbiol.">
        <title>The Global Catalogue of Microorganisms (GCM) 10K type strain sequencing project: providing services to taxonomists for standard genome sequencing and annotation.</title>
        <authorList>
            <consortium name="The Broad Institute Genomics Platform"/>
            <consortium name="The Broad Institute Genome Sequencing Center for Infectious Disease"/>
            <person name="Wu L."/>
            <person name="Ma J."/>
        </authorList>
    </citation>
    <scope>NUCLEOTIDE SEQUENCE [LARGE SCALE GENOMIC DNA]</scope>
    <source>
        <strain evidence="7">JCM 4416</strain>
    </source>
</reference>
<evidence type="ECO:0000256" key="4">
    <source>
        <dbReference type="ARBA" id="ARBA00022840"/>
    </source>
</evidence>
<dbReference type="PANTHER" id="PTHR43335:SF4">
    <property type="entry name" value="ABC TRANSPORTER, ATP-BINDING PROTEIN"/>
    <property type="match status" value="1"/>
</dbReference>
<dbReference type="PANTHER" id="PTHR43335">
    <property type="entry name" value="ABC TRANSPORTER, ATP-BINDING PROTEIN"/>
    <property type="match status" value="1"/>
</dbReference>
<evidence type="ECO:0000256" key="1">
    <source>
        <dbReference type="ARBA" id="ARBA00005417"/>
    </source>
</evidence>
<dbReference type="Gene3D" id="3.40.50.300">
    <property type="entry name" value="P-loop containing nucleotide triphosphate hydrolases"/>
    <property type="match status" value="1"/>
</dbReference>
<keyword evidence="4 6" id="KW-0067">ATP-binding</keyword>
<dbReference type="InterPro" id="IPR027417">
    <property type="entry name" value="P-loop_NTPase"/>
</dbReference>
<gene>
    <name evidence="6" type="ORF">GCM10010285_05240</name>
</gene>
<evidence type="ECO:0000313" key="7">
    <source>
        <dbReference type="Proteomes" id="UP000597853"/>
    </source>
</evidence>
<dbReference type="InterPro" id="IPR003593">
    <property type="entry name" value="AAA+_ATPase"/>
</dbReference>